<name>A0A1A9QBQ2_9MOLU</name>
<organism evidence="1 2">
    <name type="scientific">Candidatus Mycoplasma haematobovis</name>
    <dbReference type="NCBI Taxonomy" id="432608"/>
    <lineage>
        <taxon>Bacteria</taxon>
        <taxon>Bacillati</taxon>
        <taxon>Mycoplasmatota</taxon>
        <taxon>Mollicutes</taxon>
        <taxon>Mycoplasmataceae</taxon>
        <taxon>Mycoplasma</taxon>
    </lineage>
</organism>
<proteinExistence type="predicted"/>
<gene>
    <name evidence="1" type="ORF">A6V39_03805</name>
</gene>
<sequence length="198" mass="22302">MNTALTKTGMGILSAGAIGSAGYGGYVYFSKDSFASKLGVSVLNLTSAENKKEWEERIKELTASQDKLDSSLDKTKVNTWDKLRDWCNANKSSTFNKDDIKYKNFSAFCTWKIGDKTWDKKILATVNSDHANWKTAHTALKRKTKTELSKGLQKVWEATDSQNANKVAMHKWCTDAYKNTWTGDNDATLKEVKEYCKI</sequence>
<evidence type="ECO:0000313" key="2">
    <source>
        <dbReference type="Proteomes" id="UP000077623"/>
    </source>
</evidence>
<reference evidence="2" key="1">
    <citation type="submission" date="2016-04" db="EMBL/GenBank/DDBJ databases">
        <authorList>
            <person name="Quiroz-Castaneda R.E."/>
            <person name="Martinez-Ocampo F."/>
        </authorList>
    </citation>
    <scope>NUCLEOTIDE SEQUENCE [LARGE SCALE GENOMIC DNA]</scope>
    <source>
        <strain evidence="2">INIFAP01</strain>
    </source>
</reference>
<protein>
    <submittedName>
        <fullName evidence="1">Uncharacterized protein</fullName>
    </submittedName>
</protein>
<dbReference type="RefSeq" id="WP_187150398.1">
    <property type="nucleotide sequence ID" value="NZ_LWUJ01000012.1"/>
</dbReference>
<accession>A0A1A9QBQ2</accession>
<dbReference type="Proteomes" id="UP000077623">
    <property type="component" value="Unassembled WGS sequence"/>
</dbReference>
<dbReference type="EMBL" id="LWUJ01000012">
    <property type="protein sequence ID" value="OAL10012.1"/>
    <property type="molecule type" value="Genomic_DNA"/>
</dbReference>
<keyword evidence="2" id="KW-1185">Reference proteome</keyword>
<comment type="caution">
    <text evidence="1">The sequence shown here is derived from an EMBL/GenBank/DDBJ whole genome shotgun (WGS) entry which is preliminary data.</text>
</comment>
<dbReference type="AlphaFoldDB" id="A0A1A9QBQ2"/>
<dbReference type="STRING" id="432608.A6V39_03805"/>
<evidence type="ECO:0000313" key="1">
    <source>
        <dbReference type="EMBL" id="OAL10012.1"/>
    </source>
</evidence>